<dbReference type="Proteomes" id="UP000000333">
    <property type="component" value="Chromosome"/>
</dbReference>
<evidence type="ECO:0000313" key="3">
    <source>
        <dbReference type="EMBL" id="ADK68434.1"/>
    </source>
</evidence>
<dbReference type="Pfam" id="PF00403">
    <property type="entry name" value="HMA"/>
    <property type="match status" value="1"/>
</dbReference>
<dbReference type="InterPro" id="IPR017969">
    <property type="entry name" value="Heavy-metal-associated_CS"/>
</dbReference>
<dbReference type="GO" id="GO:0046872">
    <property type="term" value="F:metal ion binding"/>
    <property type="evidence" value="ECO:0007669"/>
    <property type="project" value="UniProtKB-KW"/>
</dbReference>
<dbReference type="CDD" id="cd00371">
    <property type="entry name" value="HMA"/>
    <property type="match status" value="1"/>
</dbReference>
<organism evidence="3 4">
    <name type="scientific">Olsenella uli (strain ATCC 49627 / DSM 7084 / CCUG 31166 / CIP 109912 / JCM 12494 / LMG 11480 / NCIMB 702895 / VPI D76D-27C)</name>
    <name type="common">Lactobacillus uli</name>
    <dbReference type="NCBI Taxonomy" id="633147"/>
    <lineage>
        <taxon>Bacteria</taxon>
        <taxon>Bacillati</taxon>
        <taxon>Actinomycetota</taxon>
        <taxon>Coriobacteriia</taxon>
        <taxon>Coriobacteriales</taxon>
        <taxon>Atopobiaceae</taxon>
        <taxon>Olsenella</taxon>
    </lineage>
</organism>
<dbReference type="PROSITE" id="PS50846">
    <property type="entry name" value="HMA_2"/>
    <property type="match status" value="1"/>
</dbReference>
<dbReference type="AlphaFoldDB" id="E1QWD1"/>
<evidence type="ECO:0000259" key="2">
    <source>
        <dbReference type="PROSITE" id="PS50846"/>
    </source>
</evidence>
<dbReference type="SUPFAM" id="SSF55008">
    <property type="entry name" value="HMA, heavy metal-associated domain"/>
    <property type="match status" value="1"/>
</dbReference>
<dbReference type="HOGENOM" id="CLU_138400_0_0_11"/>
<keyword evidence="4" id="KW-1185">Reference proteome</keyword>
<protein>
    <submittedName>
        <fullName evidence="3">Heavy metal transport/detoxification protein</fullName>
    </submittedName>
</protein>
<dbReference type="RefSeq" id="WP_013252186.1">
    <property type="nucleotide sequence ID" value="NC_014363.1"/>
</dbReference>
<dbReference type="PROSITE" id="PS01047">
    <property type="entry name" value="HMA_1"/>
    <property type="match status" value="1"/>
</dbReference>
<dbReference type="PATRIC" id="fig|633147.7.peg.197"/>
<dbReference type="KEGG" id="ols:Olsu_1329"/>
<dbReference type="EMBL" id="CP002106">
    <property type="protein sequence ID" value="ADK68434.1"/>
    <property type="molecule type" value="Genomic_DNA"/>
</dbReference>
<gene>
    <name evidence="3" type="ordered locus">Olsu_1329</name>
</gene>
<name>E1QWD1_OLSUV</name>
<dbReference type="OrthoDB" id="9813965at2"/>
<dbReference type="InterPro" id="IPR036163">
    <property type="entry name" value="HMA_dom_sf"/>
</dbReference>
<evidence type="ECO:0000313" key="4">
    <source>
        <dbReference type="Proteomes" id="UP000000333"/>
    </source>
</evidence>
<dbReference type="eggNOG" id="COG2608">
    <property type="taxonomic scope" value="Bacteria"/>
</dbReference>
<sequence>MNPADLIIIAIVLAVVALGARRIIETATGRRSCCSGDAKSSARRFRDVKIVDTDESHYPYKADFTVAGMTCDHCARNVTAALDSIAGTWATVDLESRQAHVLSKNPIDVDSYRDVVSEAGYRIIA</sequence>
<proteinExistence type="predicted"/>
<accession>E1QWD1</accession>
<dbReference type="InterPro" id="IPR006121">
    <property type="entry name" value="HMA_dom"/>
</dbReference>
<evidence type="ECO:0000256" key="1">
    <source>
        <dbReference type="ARBA" id="ARBA00022723"/>
    </source>
</evidence>
<feature type="domain" description="HMA" evidence="2">
    <location>
        <begin position="60"/>
        <end position="124"/>
    </location>
</feature>
<dbReference type="Gene3D" id="3.30.70.100">
    <property type="match status" value="1"/>
</dbReference>
<dbReference type="STRING" id="633147.Olsu_1329"/>
<keyword evidence="1" id="KW-0479">Metal-binding</keyword>
<dbReference type="GeneID" id="78512737"/>
<reference evidence="3 4" key="1">
    <citation type="journal article" date="2010" name="Stand. Genomic Sci.">
        <title>Complete genome sequence of Olsenella uli type strain (VPI D76D-27C).</title>
        <authorList>
            <person name="Goker M."/>
            <person name="Held B."/>
            <person name="Lucas S."/>
            <person name="Nolan M."/>
            <person name="Yasawong M."/>
            <person name="Glavina Del Rio T."/>
            <person name="Tice H."/>
            <person name="Cheng J.F."/>
            <person name="Bruce D."/>
            <person name="Detter J.C."/>
            <person name="Tapia R."/>
            <person name="Han C."/>
            <person name="Goodwin L."/>
            <person name="Pitluck S."/>
            <person name="Liolios K."/>
            <person name="Ivanova N."/>
            <person name="Mavromatis K."/>
            <person name="Mikhailova N."/>
            <person name="Pati A."/>
            <person name="Chen A."/>
            <person name="Palaniappan K."/>
            <person name="Land M."/>
            <person name="Hauser L."/>
            <person name="Chang Y.J."/>
            <person name="Jeffries C.D."/>
            <person name="Rohde M."/>
            <person name="Sikorski J."/>
            <person name="Pukall R."/>
            <person name="Woyke T."/>
            <person name="Bristow J."/>
            <person name="Eisen J.A."/>
            <person name="Markowitz V."/>
            <person name="Hugenholtz P."/>
            <person name="Kyrpides N.C."/>
            <person name="Klenk H.P."/>
            <person name="Lapidus A."/>
        </authorList>
    </citation>
    <scope>NUCLEOTIDE SEQUENCE [LARGE SCALE GENOMIC DNA]</scope>
    <source>
        <strain evidence="4">ATCC 49627 / DSM 7084 / CIP 109912 / JCM 12494 / NCIMB 702895 / VPI D76D-27C</strain>
    </source>
</reference>